<evidence type="ECO:0000256" key="1">
    <source>
        <dbReference type="SAM" id="MobiDB-lite"/>
    </source>
</evidence>
<proteinExistence type="predicted"/>
<sequence length="108" mass="11174">MSSGRVVAKQSSSVPSSTTNTSALAKPRVTACTTRRSAATVGVAFPAPGNKRGRAVQNQPSADITGKPADSEHNSGGHQQESEGKEQVKKQAGSLKNFWGTQIGHTDA</sequence>
<protein>
    <submittedName>
        <fullName evidence="3">Uncharacterized protein</fullName>
    </submittedName>
</protein>
<feature type="compositionally biased region" description="Basic and acidic residues" evidence="1">
    <location>
        <begin position="69"/>
        <end position="89"/>
    </location>
</feature>
<dbReference type="Proteomes" id="UP000887574">
    <property type="component" value="Unplaced"/>
</dbReference>
<feature type="region of interest" description="Disordered" evidence="1">
    <location>
        <begin position="1"/>
        <end position="108"/>
    </location>
</feature>
<dbReference type="WBParaSite" id="jg11205">
    <property type="protein sequence ID" value="jg11205"/>
    <property type="gene ID" value="jg11205"/>
</dbReference>
<organism evidence="2 3">
    <name type="scientific">Ditylenchus dipsaci</name>
    <dbReference type="NCBI Taxonomy" id="166011"/>
    <lineage>
        <taxon>Eukaryota</taxon>
        <taxon>Metazoa</taxon>
        <taxon>Ecdysozoa</taxon>
        <taxon>Nematoda</taxon>
        <taxon>Chromadorea</taxon>
        <taxon>Rhabditida</taxon>
        <taxon>Tylenchina</taxon>
        <taxon>Tylenchomorpha</taxon>
        <taxon>Sphaerularioidea</taxon>
        <taxon>Anguinidae</taxon>
        <taxon>Anguininae</taxon>
        <taxon>Ditylenchus</taxon>
    </lineage>
</organism>
<evidence type="ECO:0000313" key="2">
    <source>
        <dbReference type="Proteomes" id="UP000887574"/>
    </source>
</evidence>
<feature type="compositionally biased region" description="Polar residues" evidence="1">
    <location>
        <begin position="99"/>
        <end position="108"/>
    </location>
</feature>
<feature type="compositionally biased region" description="Low complexity" evidence="1">
    <location>
        <begin position="11"/>
        <end position="22"/>
    </location>
</feature>
<reference evidence="3" key="1">
    <citation type="submission" date="2022-11" db="UniProtKB">
        <authorList>
            <consortium name="WormBaseParasite"/>
        </authorList>
    </citation>
    <scope>IDENTIFICATION</scope>
</reference>
<dbReference type="AlphaFoldDB" id="A0A915CR00"/>
<keyword evidence="2" id="KW-1185">Reference proteome</keyword>
<accession>A0A915CR00</accession>
<evidence type="ECO:0000313" key="3">
    <source>
        <dbReference type="WBParaSite" id="jg11205"/>
    </source>
</evidence>
<name>A0A915CR00_9BILA</name>